<protein>
    <submittedName>
        <fullName evidence="8">Sulfatase-like hydrolase/transferase</fullName>
    </submittedName>
</protein>
<dbReference type="Pfam" id="PF00884">
    <property type="entry name" value="Sulfatase"/>
    <property type="match status" value="1"/>
</dbReference>
<keyword evidence="2" id="KW-1003">Cell membrane</keyword>
<comment type="caution">
    <text evidence="8">The sequence shown here is derived from an EMBL/GenBank/DDBJ whole genome shotgun (WGS) entry which is preliminary data.</text>
</comment>
<feature type="transmembrane region" description="Helical" evidence="6">
    <location>
        <begin position="125"/>
        <end position="153"/>
    </location>
</feature>
<name>A0ABX1KQB4_9GAMM</name>
<keyword evidence="9" id="KW-1185">Reference proteome</keyword>
<proteinExistence type="predicted"/>
<keyword evidence="4 6" id="KW-1133">Transmembrane helix</keyword>
<evidence type="ECO:0000256" key="5">
    <source>
        <dbReference type="ARBA" id="ARBA00023136"/>
    </source>
</evidence>
<sequence>MKLSQFRSVLFLYVSMLFILACFRLANYIAYHDYFAGSIDVMTILFTSVRFDLMTASYVMLLPTLLILTPAKGRIASMIKGTGLQLGLVMLMLSTIALMGDFIYFGVVNRHTFNDLPLLMTETSFIIPFLVKDHLALTIFSLVLVISAILFWLKKWRTLFYVTKPHKSFLAQCGTFLLALPLLILCMRGLDLHGKPLGIIDAYDSQNEQQANLILNGIYTGAKGTAQSYQRTDYKYFNAEQLAAHLNKTEAEAYQYPFLSQFPENSPNGRNLVIILVEALSYAYVDGLSGSDYRVTPFLDELSKKAEVYDNFYAVGQRSNLGVQASLFGLPPLESVGYIGGGLELSRLTKIGNIAQSHGYQTQMLQSSKRDSIRLDSIANYTGFQQYLGRSDIPITRTDYPDPDGAQFGWDYEMLMKTLELANKSDKPFISFSFTGTTHMPYVETPKHLQVYPYGQDTFTDFLNTVRYTDEALKAFFTEASKQDWYENTTFMILADHTLFNTKTPGLKSAFHIPLWIYRPGQNIAPKRHKILASQLDILPTAFDLLGFNNEFASVGRSLYRDRKPYSIVVKGDLLGAFTNSGSFLIAGDKIISESDSADFTQNDAPKYAEQLKLEFQLSQQAVLNNTWAK</sequence>
<organism evidence="8 9">
    <name type="scientific">Shewanella oncorhynchi</name>
    <dbReference type="NCBI Taxonomy" id="2726434"/>
    <lineage>
        <taxon>Bacteria</taxon>
        <taxon>Pseudomonadati</taxon>
        <taxon>Pseudomonadota</taxon>
        <taxon>Gammaproteobacteria</taxon>
        <taxon>Alteromonadales</taxon>
        <taxon>Shewanellaceae</taxon>
        <taxon>Shewanella</taxon>
    </lineage>
</organism>
<evidence type="ECO:0000256" key="2">
    <source>
        <dbReference type="ARBA" id="ARBA00022475"/>
    </source>
</evidence>
<dbReference type="InterPro" id="IPR050448">
    <property type="entry name" value="OpgB/LTA_synthase_biosynth"/>
</dbReference>
<feature type="transmembrane region" description="Helical" evidence="6">
    <location>
        <begin position="51"/>
        <end position="71"/>
    </location>
</feature>
<evidence type="ECO:0000256" key="3">
    <source>
        <dbReference type="ARBA" id="ARBA00022692"/>
    </source>
</evidence>
<dbReference type="InterPro" id="IPR000917">
    <property type="entry name" value="Sulfatase_N"/>
</dbReference>
<evidence type="ECO:0000256" key="1">
    <source>
        <dbReference type="ARBA" id="ARBA00004651"/>
    </source>
</evidence>
<keyword evidence="3 6" id="KW-0812">Transmembrane</keyword>
<dbReference type="CDD" id="cd16015">
    <property type="entry name" value="LTA_synthase"/>
    <property type="match status" value="1"/>
</dbReference>
<evidence type="ECO:0000256" key="6">
    <source>
        <dbReference type="SAM" id="Phobius"/>
    </source>
</evidence>
<evidence type="ECO:0000313" key="9">
    <source>
        <dbReference type="Proteomes" id="UP000527352"/>
    </source>
</evidence>
<dbReference type="PANTHER" id="PTHR47371">
    <property type="entry name" value="LIPOTEICHOIC ACID SYNTHASE"/>
    <property type="match status" value="1"/>
</dbReference>
<evidence type="ECO:0000259" key="7">
    <source>
        <dbReference type="Pfam" id="PF00884"/>
    </source>
</evidence>
<feature type="transmembrane region" description="Helical" evidence="6">
    <location>
        <begin position="169"/>
        <end position="190"/>
    </location>
</feature>
<feature type="transmembrane region" description="Helical" evidence="6">
    <location>
        <begin position="83"/>
        <end position="105"/>
    </location>
</feature>
<gene>
    <name evidence="8" type="ORF">HGO26_16110</name>
</gene>
<accession>A0ABX1KQB4</accession>
<feature type="domain" description="Sulfatase N-terminal" evidence="7">
    <location>
        <begin position="270"/>
        <end position="547"/>
    </location>
</feature>
<evidence type="ECO:0000256" key="4">
    <source>
        <dbReference type="ARBA" id="ARBA00022989"/>
    </source>
</evidence>
<feature type="transmembrane region" description="Helical" evidence="6">
    <location>
        <begin position="9"/>
        <end position="31"/>
    </location>
</feature>
<reference evidence="8 9" key="1">
    <citation type="submission" date="2020-04" db="EMBL/GenBank/DDBJ databases">
        <title>The first description of lens atrophy caused by putative novel Shewanella sp. that is a new emerging pathogen for cultured rainbow trout?</title>
        <authorList>
            <person name="Saticioglu I.B."/>
            <person name="Duman M."/>
            <person name="Altun S."/>
        </authorList>
    </citation>
    <scope>NUCLEOTIDE SEQUENCE [LARGE SCALE GENOMIC DNA]</scope>
    <source>
        <strain evidence="8 9">S-1</strain>
    </source>
</reference>
<dbReference type="PROSITE" id="PS51257">
    <property type="entry name" value="PROKAR_LIPOPROTEIN"/>
    <property type="match status" value="1"/>
</dbReference>
<dbReference type="SUPFAM" id="SSF53649">
    <property type="entry name" value="Alkaline phosphatase-like"/>
    <property type="match status" value="1"/>
</dbReference>
<comment type="subcellular location">
    <subcellularLocation>
        <location evidence="1">Cell membrane</location>
        <topology evidence="1">Multi-pass membrane protein</topology>
    </subcellularLocation>
</comment>
<dbReference type="InterPro" id="IPR017850">
    <property type="entry name" value="Alkaline_phosphatase_core_sf"/>
</dbReference>
<dbReference type="Proteomes" id="UP000527352">
    <property type="component" value="Unassembled WGS sequence"/>
</dbReference>
<keyword evidence="5 6" id="KW-0472">Membrane</keyword>
<dbReference type="PANTHER" id="PTHR47371:SF3">
    <property type="entry name" value="PHOSPHOGLYCEROL TRANSFERASE I"/>
    <property type="match status" value="1"/>
</dbReference>
<dbReference type="Gene3D" id="3.40.720.10">
    <property type="entry name" value="Alkaline Phosphatase, subunit A"/>
    <property type="match status" value="1"/>
</dbReference>
<evidence type="ECO:0000313" key="8">
    <source>
        <dbReference type="EMBL" id="NLQ24395.1"/>
    </source>
</evidence>
<dbReference type="EMBL" id="JABAEB010000010">
    <property type="protein sequence ID" value="NLQ24395.1"/>
    <property type="molecule type" value="Genomic_DNA"/>
</dbReference>